<dbReference type="Proteomes" id="UP000662939">
    <property type="component" value="Chromosome"/>
</dbReference>
<protein>
    <submittedName>
        <fullName evidence="2">GNAT family N-acetyltransferase</fullName>
    </submittedName>
</protein>
<dbReference type="Gene3D" id="3.40.630.30">
    <property type="match status" value="1"/>
</dbReference>
<keyword evidence="3" id="KW-1185">Reference proteome</keyword>
<dbReference type="PROSITE" id="PS51186">
    <property type="entry name" value="GNAT"/>
    <property type="match status" value="1"/>
</dbReference>
<organism evidence="2 3">
    <name type="scientific">Natronoglycomyces albus</name>
    <dbReference type="NCBI Taxonomy" id="2811108"/>
    <lineage>
        <taxon>Bacteria</taxon>
        <taxon>Bacillati</taxon>
        <taxon>Actinomycetota</taxon>
        <taxon>Actinomycetes</taxon>
        <taxon>Glycomycetales</taxon>
        <taxon>Glycomycetaceae</taxon>
        <taxon>Natronoglycomyces</taxon>
    </lineage>
</organism>
<name>A0A895XLW8_9ACTN</name>
<sequence>MIHLSVANLERFARLGNNPTLHLSRLQGHSERGSLLPEHVLVAHDDERDLGRIAIVTYPDGATRLYLWDSPLDHPESAPVHRVLITGAIDRARAAGMTNLGTTIVDQDDTDPAGKRAALAEDGWLADSERLELQADTSSRPVAPEVVQTSPQDASITAVMAASMSHSLDDYDRNQVAELGAEKAAIGYRDMMTSGNSETPWLTYQGPNGCDGVAALMPLDDELCLGYLGVDPSARKQGIGGKLVNAMVDMAYKSGLSKATASVAVDNKPIRATLDAAGFTTRSKRTDFERKL</sequence>
<dbReference type="InterPro" id="IPR016181">
    <property type="entry name" value="Acyl_CoA_acyltransferase"/>
</dbReference>
<evidence type="ECO:0000259" key="1">
    <source>
        <dbReference type="PROSITE" id="PS51186"/>
    </source>
</evidence>
<gene>
    <name evidence="2" type="ORF">JQS30_08965</name>
</gene>
<dbReference type="CDD" id="cd04301">
    <property type="entry name" value="NAT_SF"/>
    <property type="match status" value="1"/>
</dbReference>
<dbReference type="InterPro" id="IPR000182">
    <property type="entry name" value="GNAT_dom"/>
</dbReference>
<dbReference type="Pfam" id="PF00583">
    <property type="entry name" value="Acetyltransf_1"/>
    <property type="match status" value="1"/>
</dbReference>
<evidence type="ECO:0000313" key="3">
    <source>
        <dbReference type="Proteomes" id="UP000662939"/>
    </source>
</evidence>
<dbReference type="SUPFAM" id="SSF55729">
    <property type="entry name" value="Acyl-CoA N-acyltransferases (Nat)"/>
    <property type="match status" value="1"/>
</dbReference>
<dbReference type="AlphaFoldDB" id="A0A895XLW8"/>
<accession>A0A895XLW8</accession>
<reference evidence="2" key="1">
    <citation type="submission" date="2021-02" db="EMBL/GenBank/DDBJ databases">
        <title>Natronoglycomyces albus gen. nov., sp. nov, a haloalkaliphilic actinobacterium from a soda solonchak soil.</title>
        <authorList>
            <person name="Sorokin D.Y."/>
            <person name="Khijniak T.V."/>
            <person name="Zakharycheva A.P."/>
            <person name="Boueva O.V."/>
            <person name="Ariskina E.V."/>
            <person name="Hahnke R.L."/>
            <person name="Bunk B."/>
            <person name="Sproer C."/>
            <person name="Schumann P."/>
            <person name="Evtushenko L.I."/>
            <person name="Kublanov I.V."/>
        </authorList>
    </citation>
    <scope>NUCLEOTIDE SEQUENCE</scope>
    <source>
        <strain evidence="2">DSM 106290</strain>
    </source>
</reference>
<dbReference type="GO" id="GO:0016747">
    <property type="term" value="F:acyltransferase activity, transferring groups other than amino-acyl groups"/>
    <property type="evidence" value="ECO:0007669"/>
    <property type="project" value="InterPro"/>
</dbReference>
<dbReference type="KEGG" id="nav:JQS30_08965"/>
<proteinExistence type="predicted"/>
<dbReference type="RefSeq" id="WP_213169953.1">
    <property type="nucleotide sequence ID" value="NZ_CP070496.1"/>
</dbReference>
<evidence type="ECO:0000313" key="2">
    <source>
        <dbReference type="EMBL" id="QSB03955.1"/>
    </source>
</evidence>
<feature type="domain" description="N-acetyltransferase" evidence="1">
    <location>
        <begin position="147"/>
        <end position="292"/>
    </location>
</feature>
<dbReference type="EMBL" id="CP070496">
    <property type="protein sequence ID" value="QSB03955.1"/>
    <property type="molecule type" value="Genomic_DNA"/>
</dbReference>